<keyword evidence="1" id="KW-0472">Membrane</keyword>
<feature type="transmembrane region" description="Helical" evidence="1">
    <location>
        <begin position="42"/>
        <end position="67"/>
    </location>
</feature>
<gene>
    <name evidence="2" type="ORF">ARALYDRAFT_905600</name>
</gene>
<evidence type="ECO:0000256" key="1">
    <source>
        <dbReference type="SAM" id="Phobius"/>
    </source>
</evidence>
<dbReference type="HOGENOM" id="CLU_2430065_0_0_1"/>
<proteinExistence type="predicted"/>
<reference evidence="3" key="1">
    <citation type="journal article" date="2011" name="Nat. Genet.">
        <title>The Arabidopsis lyrata genome sequence and the basis of rapid genome size change.</title>
        <authorList>
            <person name="Hu T.T."/>
            <person name="Pattyn P."/>
            <person name="Bakker E.G."/>
            <person name="Cao J."/>
            <person name="Cheng J.-F."/>
            <person name="Clark R.M."/>
            <person name="Fahlgren N."/>
            <person name="Fawcett J.A."/>
            <person name="Grimwood J."/>
            <person name="Gundlach H."/>
            <person name="Haberer G."/>
            <person name="Hollister J.D."/>
            <person name="Ossowski S."/>
            <person name="Ottilar R.P."/>
            <person name="Salamov A.A."/>
            <person name="Schneeberger K."/>
            <person name="Spannagl M."/>
            <person name="Wang X."/>
            <person name="Yang L."/>
            <person name="Nasrallah M.E."/>
            <person name="Bergelson J."/>
            <person name="Carrington J.C."/>
            <person name="Gaut B.S."/>
            <person name="Schmutz J."/>
            <person name="Mayer K.F.X."/>
            <person name="Van de Peer Y."/>
            <person name="Grigoriev I.V."/>
            <person name="Nordborg M."/>
            <person name="Weigel D."/>
            <person name="Guo Y.-L."/>
        </authorList>
    </citation>
    <scope>NUCLEOTIDE SEQUENCE [LARGE SCALE GENOMIC DNA]</scope>
    <source>
        <strain evidence="3">cv. MN47</strain>
    </source>
</reference>
<dbReference type="AlphaFoldDB" id="D7LNG4"/>
<keyword evidence="3" id="KW-1185">Reference proteome</keyword>
<accession>D7LNG4</accession>
<sequence>MVVFVSEKEHLLLLVISSLFDAALLGNDKTIDFKKFGKELAMMIYGFLALVFLLMYLFGFFLGVLCLPVSPPSLLLVQQFVEQRNVKEFQD</sequence>
<dbReference type="Gramene" id="scaffold_501304.1">
    <property type="protein sequence ID" value="scaffold_501304.1"/>
    <property type="gene ID" value="scaffold_501304.1"/>
</dbReference>
<evidence type="ECO:0000313" key="2">
    <source>
        <dbReference type="EMBL" id="EFH51948.1"/>
    </source>
</evidence>
<dbReference type="EMBL" id="GL348717">
    <property type="protein sequence ID" value="EFH51948.1"/>
    <property type="molecule type" value="Genomic_DNA"/>
</dbReference>
<dbReference type="Proteomes" id="UP000008694">
    <property type="component" value="Unassembled WGS sequence"/>
</dbReference>
<name>D7LNG4_ARALL</name>
<keyword evidence="1" id="KW-1133">Transmembrane helix</keyword>
<evidence type="ECO:0000313" key="3">
    <source>
        <dbReference type="Proteomes" id="UP000008694"/>
    </source>
</evidence>
<protein>
    <submittedName>
        <fullName evidence="2">Predicted protein</fullName>
    </submittedName>
</protein>
<organism evidence="3">
    <name type="scientific">Arabidopsis lyrata subsp. lyrata</name>
    <name type="common">Lyre-leaved rock-cress</name>
    <dbReference type="NCBI Taxonomy" id="81972"/>
    <lineage>
        <taxon>Eukaryota</taxon>
        <taxon>Viridiplantae</taxon>
        <taxon>Streptophyta</taxon>
        <taxon>Embryophyta</taxon>
        <taxon>Tracheophyta</taxon>
        <taxon>Spermatophyta</taxon>
        <taxon>Magnoliopsida</taxon>
        <taxon>eudicotyledons</taxon>
        <taxon>Gunneridae</taxon>
        <taxon>Pentapetalae</taxon>
        <taxon>rosids</taxon>
        <taxon>malvids</taxon>
        <taxon>Brassicales</taxon>
        <taxon>Brassicaceae</taxon>
        <taxon>Camelineae</taxon>
        <taxon>Arabidopsis</taxon>
    </lineage>
</organism>
<keyword evidence="1" id="KW-0812">Transmembrane</keyword>